<dbReference type="GO" id="GO:0000175">
    <property type="term" value="F:3'-5'-RNA exonuclease activity"/>
    <property type="evidence" value="ECO:0007669"/>
    <property type="project" value="TreeGrafter"/>
</dbReference>
<dbReference type="InterPro" id="IPR036691">
    <property type="entry name" value="Endo/exonu/phosph_ase_sf"/>
</dbReference>
<dbReference type="Gene3D" id="3.60.10.10">
    <property type="entry name" value="Endonuclease/exonuclease/phosphatase"/>
    <property type="match status" value="1"/>
</dbReference>
<proteinExistence type="predicted"/>
<keyword evidence="3" id="KW-0378">Hydrolase</keyword>
<keyword evidence="3" id="KW-0540">Nuclease</keyword>
<protein>
    <submittedName>
        <fullName evidence="3">Endonuclease/exonuclease/phosphatase</fullName>
    </submittedName>
</protein>
<dbReference type="InterPro" id="IPR050410">
    <property type="entry name" value="CCR4/nocturin_mRNA_transcr"/>
</dbReference>
<dbReference type="AlphaFoldDB" id="A0A256IQA2"/>
<keyword evidence="3" id="KW-0255">Endonuclease</keyword>
<dbReference type="SUPFAM" id="SSF56219">
    <property type="entry name" value="DNase I-like"/>
    <property type="match status" value="1"/>
</dbReference>
<evidence type="ECO:0000313" key="3">
    <source>
        <dbReference type="EMBL" id="OYR58705.1"/>
    </source>
</evidence>
<feature type="region of interest" description="Disordered" evidence="1">
    <location>
        <begin position="204"/>
        <end position="247"/>
    </location>
</feature>
<dbReference type="Pfam" id="PF03372">
    <property type="entry name" value="Exo_endo_phos"/>
    <property type="match status" value="1"/>
</dbReference>
<dbReference type="InterPro" id="IPR005135">
    <property type="entry name" value="Endo/exonuclease/phosphatase"/>
</dbReference>
<keyword evidence="4" id="KW-1185">Reference proteome</keyword>
<dbReference type="OrthoDB" id="200635at2157"/>
<comment type="caution">
    <text evidence="3">The sequence shown here is derived from an EMBL/GenBank/DDBJ whole genome shotgun (WGS) entry which is preliminary data.</text>
</comment>
<dbReference type="EMBL" id="NHPJ01000024">
    <property type="protein sequence ID" value="OYR58705.1"/>
    <property type="molecule type" value="Genomic_DNA"/>
</dbReference>
<organism evidence="3 4">
    <name type="scientific">Halorubrum halodurans</name>
    <dbReference type="NCBI Taxonomy" id="1383851"/>
    <lineage>
        <taxon>Archaea</taxon>
        <taxon>Methanobacteriati</taxon>
        <taxon>Methanobacteriota</taxon>
        <taxon>Stenosarchaea group</taxon>
        <taxon>Halobacteria</taxon>
        <taxon>Halobacteriales</taxon>
        <taxon>Haloferacaceae</taxon>
        <taxon>Halorubrum</taxon>
    </lineage>
</organism>
<feature type="domain" description="Endonuclease/exonuclease/phosphatase" evidence="2">
    <location>
        <begin position="7"/>
        <end position="306"/>
    </location>
</feature>
<reference evidence="3 4" key="1">
    <citation type="journal article" date="2014" name="Front. Microbiol.">
        <title>Population and genomic analysis of the genus Halorubrum.</title>
        <authorList>
            <person name="Fullmer M.S."/>
            <person name="Soucy S.M."/>
            <person name="Swithers K.S."/>
            <person name="Makkay A.M."/>
            <person name="Wheeler R."/>
            <person name="Ventosa A."/>
            <person name="Gogarten J.P."/>
            <person name="Papke R.T."/>
        </authorList>
    </citation>
    <scope>NUCLEOTIDE SEQUENCE [LARGE SCALE GENOMIC DNA]</scope>
    <source>
        <strain evidence="3 4">Cb34</strain>
    </source>
</reference>
<accession>A0A256IQA2</accession>
<evidence type="ECO:0000313" key="4">
    <source>
        <dbReference type="Proteomes" id="UP000216308"/>
    </source>
</evidence>
<evidence type="ECO:0000256" key="1">
    <source>
        <dbReference type="SAM" id="MobiDB-lite"/>
    </source>
</evidence>
<name>A0A256IQA2_9EURY</name>
<feature type="region of interest" description="Disordered" evidence="1">
    <location>
        <begin position="168"/>
        <end position="189"/>
    </location>
</feature>
<dbReference type="CDD" id="cd09083">
    <property type="entry name" value="EEP-1"/>
    <property type="match status" value="1"/>
</dbReference>
<dbReference type="Proteomes" id="UP000216308">
    <property type="component" value="Unassembled WGS sequence"/>
</dbReference>
<dbReference type="PANTHER" id="PTHR12121">
    <property type="entry name" value="CARBON CATABOLITE REPRESSOR PROTEIN 4"/>
    <property type="match status" value="1"/>
</dbReference>
<dbReference type="GO" id="GO:0004519">
    <property type="term" value="F:endonuclease activity"/>
    <property type="evidence" value="ECO:0007669"/>
    <property type="project" value="UniProtKB-KW"/>
</dbReference>
<evidence type="ECO:0000259" key="2">
    <source>
        <dbReference type="Pfam" id="PF03372"/>
    </source>
</evidence>
<dbReference type="PANTHER" id="PTHR12121:SF36">
    <property type="entry name" value="ENDONUCLEASE_EXONUCLEASE_PHOSPHATASE DOMAIN-CONTAINING PROTEIN"/>
    <property type="match status" value="1"/>
</dbReference>
<keyword evidence="3" id="KW-0269">Exonuclease</keyword>
<sequence length="315" mass="34274">MSRIRVLSYNVRYDNRHDGHDAWHARRDGVVDLVRFHRPDVVGFQEPLPRQRADLRERLPEYEFLGRGRKRDGDGEGCPIGVRTDRWRPVDDGTFWLSETPAEPSVGWDAAHPRIATWARIRPRAETDGAAPPADAALLVVNTHLDHVGARARRESARLLRERTADLAAGGAGSGDASRDGATDGSGRLPRVLVGDFNCTAGSEPHRILTGAGRGADGASAERTDDALSGRTGDGSAGGPDEDRDGRFDDAAAAAVRHGPRTSLTDFSRLIDGRRIDHVLVSSGIEVEAFATLADRDDRGRYPSDHLPVLARLRP</sequence>
<gene>
    <name evidence="3" type="ORF">DJ70_02305</name>
</gene>
<dbReference type="RefSeq" id="WP_094529759.1">
    <property type="nucleotide sequence ID" value="NZ_NHPJ01000024.1"/>
</dbReference>